<keyword evidence="2" id="KW-0812">Transmembrane</keyword>
<evidence type="ECO:0000313" key="4">
    <source>
        <dbReference type="Proteomes" id="UP001081283"/>
    </source>
</evidence>
<comment type="caution">
    <text evidence="3">The sequence shown here is derived from an EMBL/GenBank/DDBJ whole genome shotgun (WGS) entry which is preliminary data.</text>
</comment>
<feature type="coiled-coil region" evidence="1">
    <location>
        <begin position="97"/>
        <end position="168"/>
    </location>
</feature>
<keyword evidence="2" id="KW-0472">Membrane</keyword>
<name>A0ABT3YHV0_9HYPH</name>
<evidence type="ECO:0000256" key="1">
    <source>
        <dbReference type="SAM" id="Coils"/>
    </source>
</evidence>
<evidence type="ECO:0000313" key="3">
    <source>
        <dbReference type="EMBL" id="MCY0095473.1"/>
    </source>
</evidence>
<dbReference type="Gene3D" id="1.10.287.1490">
    <property type="match status" value="1"/>
</dbReference>
<proteinExistence type="predicted"/>
<feature type="transmembrane region" description="Helical" evidence="2">
    <location>
        <begin position="21"/>
        <end position="42"/>
    </location>
</feature>
<accession>A0ABT3YHV0</accession>
<organism evidence="3 4">
    <name type="scientific">Hoeflea ulvae</name>
    <dbReference type="NCBI Taxonomy" id="2983764"/>
    <lineage>
        <taxon>Bacteria</taxon>
        <taxon>Pseudomonadati</taxon>
        <taxon>Pseudomonadota</taxon>
        <taxon>Alphaproteobacteria</taxon>
        <taxon>Hyphomicrobiales</taxon>
        <taxon>Rhizobiaceae</taxon>
        <taxon>Hoeflea</taxon>
    </lineage>
</organism>
<evidence type="ECO:0000256" key="2">
    <source>
        <dbReference type="SAM" id="Phobius"/>
    </source>
</evidence>
<dbReference type="RefSeq" id="WP_267613354.1">
    <property type="nucleotide sequence ID" value="NZ_JAOVZQ010000001.1"/>
</dbReference>
<keyword evidence="2" id="KW-1133">Transmembrane helix</keyword>
<dbReference type="EMBL" id="JAOVZQ010000001">
    <property type="protein sequence ID" value="MCY0095473.1"/>
    <property type="molecule type" value="Genomic_DNA"/>
</dbReference>
<keyword evidence="1" id="KW-0175">Coiled coil</keyword>
<keyword evidence="4" id="KW-1185">Reference proteome</keyword>
<feature type="transmembrane region" description="Helical" evidence="2">
    <location>
        <begin position="54"/>
        <end position="75"/>
    </location>
</feature>
<protein>
    <submittedName>
        <fullName evidence="3">Uncharacterized protein</fullName>
    </submittedName>
</protein>
<reference evidence="3" key="1">
    <citation type="submission" date="2022-10" db="EMBL/GenBank/DDBJ databases">
        <title>Hoeflea sp. J2-29, isolated from marine algae.</title>
        <authorList>
            <person name="Kristyanto S."/>
            <person name="Kim J.M."/>
            <person name="Jeon C.O."/>
        </authorList>
    </citation>
    <scope>NUCLEOTIDE SEQUENCE</scope>
    <source>
        <strain evidence="3">J2-29</strain>
    </source>
</reference>
<dbReference type="Proteomes" id="UP001081283">
    <property type="component" value="Unassembled WGS sequence"/>
</dbReference>
<gene>
    <name evidence="3" type="ORF">OEG82_15835</name>
</gene>
<sequence length="185" mass="19748">MAGQKAEKGKAPKKKAGGMMGMLSKVFALIAAVLASLFFAAMFDVAHLGLLQTLSGFAIGLVPLFAVLSIASMVLTPKPDADIEAQAAKIAGLSESLSKVTSQIVALQDQIDSLSGQDNETLKARNKELEAQLDAIHQVERDKVDGEIEALRRRNEELEEQIKKWAFEAVGKSISGEAVEPMKAA</sequence>